<proteinExistence type="predicted"/>
<name>A0A9Q0XPW5_9SAUR</name>
<sequence>MESCIGIYKRCFLGFEIETNPTKIIFRIYWTLQQLLRKKLINSDRCWRCNSINASLIHMLWKCPVIYLLWMEVLAYINKVLGKSLLFENIHVILNYIPTVWGLTKGQQNWILRALMVAKRLILKAWKDNHPPPFTQWSEDLRQLASFEQISYRKQLREDIYIDIWKPFIDSL</sequence>
<protein>
    <recommendedName>
        <fullName evidence="3">Reverse transcriptase zinc-binding domain-containing protein</fullName>
    </recommendedName>
</protein>
<dbReference type="AlphaFoldDB" id="A0A9Q0XPW5"/>
<reference evidence="1" key="1">
    <citation type="journal article" date="2023" name="DNA Res.">
        <title>Chromosome-level genome assembly of Phrynocephalus forsythii using third-generation DNA sequencing and Hi-C analysis.</title>
        <authorList>
            <person name="Qi Y."/>
            <person name="Zhao W."/>
            <person name="Zhao Y."/>
            <person name="Niu C."/>
            <person name="Cao S."/>
            <person name="Zhang Y."/>
        </authorList>
    </citation>
    <scope>NUCLEOTIDE SEQUENCE</scope>
    <source>
        <tissue evidence="1">Muscle</tissue>
    </source>
</reference>
<organism evidence="1 2">
    <name type="scientific">Phrynocephalus forsythii</name>
    <dbReference type="NCBI Taxonomy" id="171643"/>
    <lineage>
        <taxon>Eukaryota</taxon>
        <taxon>Metazoa</taxon>
        <taxon>Chordata</taxon>
        <taxon>Craniata</taxon>
        <taxon>Vertebrata</taxon>
        <taxon>Euteleostomi</taxon>
        <taxon>Lepidosauria</taxon>
        <taxon>Squamata</taxon>
        <taxon>Bifurcata</taxon>
        <taxon>Unidentata</taxon>
        <taxon>Episquamata</taxon>
        <taxon>Toxicofera</taxon>
        <taxon>Iguania</taxon>
        <taxon>Acrodonta</taxon>
        <taxon>Agamidae</taxon>
        <taxon>Agaminae</taxon>
        <taxon>Phrynocephalus</taxon>
    </lineage>
</organism>
<gene>
    <name evidence="1" type="ORF">JRQ81_017200</name>
</gene>
<evidence type="ECO:0000313" key="2">
    <source>
        <dbReference type="Proteomes" id="UP001142489"/>
    </source>
</evidence>
<comment type="caution">
    <text evidence="1">The sequence shown here is derived from an EMBL/GenBank/DDBJ whole genome shotgun (WGS) entry which is preliminary data.</text>
</comment>
<evidence type="ECO:0000313" key="1">
    <source>
        <dbReference type="EMBL" id="KAJ7324180.1"/>
    </source>
</evidence>
<evidence type="ECO:0008006" key="3">
    <source>
        <dbReference type="Google" id="ProtNLM"/>
    </source>
</evidence>
<dbReference type="OrthoDB" id="416119at2759"/>
<dbReference type="Proteomes" id="UP001142489">
    <property type="component" value="Unassembled WGS sequence"/>
</dbReference>
<dbReference type="EMBL" id="JAPFRF010000008">
    <property type="protein sequence ID" value="KAJ7324180.1"/>
    <property type="molecule type" value="Genomic_DNA"/>
</dbReference>
<accession>A0A9Q0XPW5</accession>
<keyword evidence="2" id="KW-1185">Reference proteome</keyword>